<keyword evidence="2" id="KW-1185">Reference proteome</keyword>
<gene>
    <name evidence="1" type="ORF">DPMN_135515</name>
</gene>
<sequence length="62" mass="6712">MQGYWRASQAVKGGHNGAQKAMRYLLEGMRRCLGGGTTNEVVDFVAEICDLIPSAPRNGMVV</sequence>
<accession>A0A9D4G429</accession>
<reference evidence="1" key="2">
    <citation type="submission" date="2020-11" db="EMBL/GenBank/DDBJ databases">
        <authorList>
            <person name="McCartney M.A."/>
            <person name="Auch B."/>
            <person name="Kono T."/>
            <person name="Mallez S."/>
            <person name="Becker A."/>
            <person name="Gohl D.M."/>
            <person name="Silverstein K.A.T."/>
            <person name="Koren S."/>
            <person name="Bechman K.B."/>
            <person name="Herman A."/>
            <person name="Abrahante J.E."/>
            <person name="Garbe J."/>
        </authorList>
    </citation>
    <scope>NUCLEOTIDE SEQUENCE</scope>
    <source>
        <strain evidence="1">Duluth1</strain>
        <tissue evidence="1">Whole animal</tissue>
    </source>
</reference>
<organism evidence="1 2">
    <name type="scientific">Dreissena polymorpha</name>
    <name type="common">Zebra mussel</name>
    <name type="synonym">Mytilus polymorpha</name>
    <dbReference type="NCBI Taxonomy" id="45954"/>
    <lineage>
        <taxon>Eukaryota</taxon>
        <taxon>Metazoa</taxon>
        <taxon>Spiralia</taxon>
        <taxon>Lophotrochozoa</taxon>
        <taxon>Mollusca</taxon>
        <taxon>Bivalvia</taxon>
        <taxon>Autobranchia</taxon>
        <taxon>Heteroconchia</taxon>
        <taxon>Euheterodonta</taxon>
        <taxon>Imparidentia</taxon>
        <taxon>Neoheterodontei</taxon>
        <taxon>Myida</taxon>
        <taxon>Dreissenoidea</taxon>
        <taxon>Dreissenidae</taxon>
        <taxon>Dreissena</taxon>
    </lineage>
</organism>
<comment type="caution">
    <text evidence="1">The sequence shown here is derived from an EMBL/GenBank/DDBJ whole genome shotgun (WGS) entry which is preliminary data.</text>
</comment>
<evidence type="ECO:0000313" key="2">
    <source>
        <dbReference type="Proteomes" id="UP000828390"/>
    </source>
</evidence>
<evidence type="ECO:0000313" key="1">
    <source>
        <dbReference type="EMBL" id="KAH3807182.1"/>
    </source>
</evidence>
<dbReference type="EMBL" id="JAIWYP010000006">
    <property type="protein sequence ID" value="KAH3807182.1"/>
    <property type="molecule type" value="Genomic_DNA"/>
</dbReference>
<dbReference type="Proteomes" id="UP000828390">
    <property type="component" value="Unassembled WGS sequence"/>
</dbReference>
<proteinExistence type="predicted"/>
<name>A0A9D4G429_DREPO</name>
<protein>
    <submittedName>
        <fullName evidence="1">Uncharacterized protein</fullName>
    </submittedName>
</protein>
<dbReference type="AlphaFoldDB" id="A0A9D4G429"/>
<reference evidence="1" key="1">
    <citation type="journal article" date="2019" name="bioRxiv">
        <title>The Genome of the Zebra Mussel, Dreissena polymorpha: A Resource for Invasive Species Research.</title>
        <authorList>
            <person name="McCartney M.A."/>
            <person name="Auch B."/>
            <person name="Kono T."/>
            <person name="Mallez S."/>
            <person name="Zhang Y."/>
            <person name="Obille A."/>
            <person name="Becker A."/>
            <person name="Abrahante J.E."/>
            <person name="Garbe J."/>
            <person name="Badalamenti J.P."/>
            <person name="Herman A."/>
            <person name="Mangelson H."/>
            <person name="Liachko I."/>
            <person name="Sullivan S."/>
            <person name="Sone E.D."/>
            <person name="Koren S."/>
            <person name="Silverstein K.A.T."/>
            <person name="Beckman K.B."/>
            <person name="Gohl D.M."/>
        </authorList>
    </citation>
    <scope>NUCLEOTIDE SEQUENCE</scope>
    <source>
        <strain evidence="1">Duluth1</strain>
        <tissue evidence="1">Whole animal</tissue>
    </source>
</reference>